<sequence length="174" mass="18817">MMDNRLRLAVLRARRTSPSPSEVQELRQFHAAAGRAGRRLVEVRSKDGRSELIMGWLQDNALTPEDPGGPAKPSVGETLVLAACLRACWPDPDEPLYPGGMTTVAEIGVALEPLGVKGTGVTRALNSLRARGFLAADTADDTVRLGPEIALWREADVAALRREYRQLPAAGRPQ</sequence>
<dbReference type="EMBL" id="CP007155">
    <property type="protein sequence ID" value="AHH98598.1"/>
    <property type="molecule type" value="Genomic_DNA"/>
</dbReference>
<evidence type="ECO:0000313" key="2">
    <source>
        <dbReference type="Proteomes" id="UP000019225"/>
    </source>
</evidence>
<gene>
    <name evidence="1" type="ORF">KALB_5236</name>
</gene>
<name>W5WBP3_9PSEU</name>
<organism evidence="1 2">
    <name type="scientific">Kutzneria albida DSM 43870</name>
    <dbReference type="NCBI Taxonomy" id="1449976"/>
    <lineage>
        <taxon>Bacteria</taxon>
        <taxon>Bacillati</taxon>
        <taxon>Actinomycetota</taxon>
        <taxon>Actinomycetes</taxon>
        <taxon>Pseudonocardiales</taxon>
        <taxon>Pseudonocardiaceae</taxon>
        <taxon>Kutzneria</taxon>
    </lineage>
</organism>
<reference evidence="1 2" key="1">
    <citation type="journal article" date="2014" name="BMC Genomics">
        <title>Complete genome sequence of producer of the glycopeptide antibiotic Aculeximycin Kutzneria albida DSM 43870T, a representative of minor genus of Pseudonocardiaceae.</title>
        <authorList>
            <person name="Rebets Y."/>
            <person name="Tokovenko B."/>
            <person name="Lushchyk I."/>
            <person name="Ruckert C."/>
            <person name="Zaburannyi N."/>
            <person name="Bechthold A."/>
            <person name="Kalinowski J."/>
            <person name="Luzhetskyy A."/>
        </authorList>
    </citation>
    <scope>NUCLEOTIDE SEQUENCE [LARGE SCALE GENOMIC DNA]</scope>
    <source>
        <strain evidence="1">DSM 43870</strain>
    </source>
</reference>
<dbReference type="KEGG" id="kal:KALB_5236"/>
<dbReference type="AlphaFoldDB" id="W5WBP3"/>
<keyword evidence="2" id="KW-1185">Reference proteome</keyword>
<dbReference type="eggNOG" id="ENOG5030YKA">
    <property type="taxonomic scope" value="Bacteria"/>
</dbReference>
<protein>
    <submittedName>
        <fullName evidence="1">Uncharacterized protein</fullName>
    </submittedName>
</protein>
<dbReference type="Proteomes" id="UP000019225">
    <property type="component" value="Chromosome"/>
</dbReference>
<dbReference type="HOGENOM" id="CLU_1538100_0_0_11"/>
<proteinExistence type="predicted"/>
<accession>W5WBP3</accession>
<evidence type="ECO:0000313" key="1">
    <source>
        <dbReference type="EMBL" id="AHH98598.1"/>
    </source>
</evidence>
<dbReference type="STRING" id="1449976.KALB_5236"/>